<dbReference type="AlphaFoldDB" id="A0AAX6HWK5"/>
<gene>
    <name evidence="1" type="ORF">M6B38_290795</name>
</gene>
<evidence type="ECO:0000313" key="2">
    <source>
        <dbReference type="Proteomes" id="UP001140949"/>
    </source>
</evidence>
<accession>A0AAX6HWK5</accession>
<sequence length="79" mass="9404">MHFGKCWWFSSAHGFRLQWYGSDVQISKSLFDVHRFWTYRKEMVEKGDHCASYSRCSGVLWKEKETKRGHEGCNPRGKT</sequence>
<name>A0AAX6HWK5_IRIPA</name>
<comment type="caution">
    <text evidence="1">The sequence shown here is derived from an EMBL/GenBank/DDBJ whole genome shotgun (WGS) entry which is preliminary data.</text>
</comment>
<dbReference type="EMBL" id="JANAVB010006533">
    <property type="protein sequence ID" value="KAJ6844864.1"/>
    <property type="molecule type" value="Genomic_DNA"/>
</dbReference>
<organism evidence="1 2">
    <name type="scientific">Iris pallida</name>
    <name type="common">Sweet iris</name>
    <dbReference type="NCBI Taxonomy" id="29817"/>
    <lineage>
        <taxon>Eukaryota</taxon>
        <taxon>Viridiplantae</taxon>
        <taxon>Streptophyta</taxon>
        <taxon>Embryophyta</taxon>
        <taxon>Tracheophyta</taxon>
        <taxon>Spermatophyta</taxon>
        <taxon>Magnoliopsida</taxon>
        <taxon>Liliopsida</taxon>
        <taxon>Asparagales</taxon>
        <taxon>Iridaceae</taxon>
        <taxon>Iridoideae</taxon>
        <taxon>Irideae</taxon>
        <taxon>Iris</taxon>
    </lineage>
</organism>
<evidence type="ECO:0000313" key="1">
    <source>
        <dbReference type="EMBL" id="KAJ6844864.1"/>
    </source>
</evidence>
<keyword evidence="2" id="KW-1185">Reference proteome</keyword>
<reference evidence="1" key="2">
    <citation type="submission" date="2023-04" db="EMBL/GenBank/DDBJ databases">
        <authorList>
            <person name="Bruccoleri R.E."/>
            <person name="Oakeley E.J."/>
            <person name="Faust A.-M."/>
            <person name="Dessus-Babus S."/>
            <person name="Altorfer M."/>
            <person name="Burckhardt D."/>
            <person name="Oertli M."/>
            <person name="Naumann U."/>
            <person name="Petersen F."/>
            <person name="Wong J."/>
        </authorList>
    </citation>
    <scope>NUCLEOTIDE SEQUENCE</scope>
    <source>
        <strain evidence="1">GSM-AAB239-AS_SAM_17_03QT</strain>
        <tissue evidence="1">Leaf</tissue>
    </source>
</reference>
<reference evidence="1" key="1">
    <citation type="journal article" date="2023" name="GigaByte">
        <title>Genome assembly of the bearded iris, Iris pallida Lam.</title>
        <authorList>
            <person name="Bruccoleri R.E."/>
            <person name="Oakeley E.J."/>
            <person name="Faust A.M.E."/>
            <person name="Altorfer M."/>
            <person name="Dessus-Babus S."/>
            <person name="Burckhardt D."/>
            <person name="Oertli M."/>
            <person name="Naumann U."/>
            <person name="Petersen F."/>
            <person name="Wong J."/>
        </authorList>
    </citation>
    <scope>NUCLEOTIDE SEQUENCE</scope>
    <source>
        <strain evidence="1">GSM-AAB239-AS_SAM_17_03QT</strain>
    </source>
</reference>
<dbReference type="Proteomes" id="UP001140949">
    <property type="component" value="Unassembled WGS sequence"/>
</dbReference>
<protein>
    <submittedName>
        <fullName evidence="1">Tripartite motif-containing protein 40-like</fullName>
    </submittedName>
</protein>
<proteinExistence type="predicted"/>